<keyword evidence="1" id="KW-0812">Transmembrane</keyword>
<evidence type="ECO:0000313" key="2">
    <source>
        <dbReference type="EMBL" id="KAF9614173.1"/>
    </source>
</evidence>
<keyword evidence="1" id="KW-1133">Transmembrane helix</keyword>
<accession>A0A835IE91</accession>
<name>A0A835IE91_9MAGN</name>
<organism evidence="2 3">
    <name type="scientific">Coptis chinensis</name>
    <dbReference type="NCBI Taxonomy" id="261450"/>
    <lineage>
        <taxon>Eukaryota</taxon>
        <taxon>Viridiplantae</taxon>
        <taxon>Streptophyta</taxon>
        <taxon>Embryophyta</taxon>
        <taxon>Tracheophyta</taxon>
        <taxon>Spermatophyta</taxon>
        <taxon>Magnoliopsida</taxon>
        <taxon>Ranunculales</taxon>
        <taxon>Ranunculaceae</taxon>
        <taxon>Coptidoideae</taxon>
        <taxon>Coptis</taxon>
    </lineage>
</organism>
<feature type="transmembrane region" description="Helical" evidence="1">
    <location>
        <begin position="19"/>
        <end position="36"/>
    </location>
</feature>
<keyword evidence="3" id="KW-1185">Reference proteome</keyword>
<dbReference type="AlphaFoldDB" id="A0A835IE91"/>
<reference evidence="2 3" key="1">
    <citation type="submission" date="2020-10" db="EMBL/GenBank/DDBJ databases">
        <title>The Coptis chinensis genome and diversification of protoberbering-type alkaloids.</title>
        <authorList>
            <person name="Wang B."/>
            <person name="Shu S."/>
            <person name="Song C."/>
            <person name="Liu Y."/>
        </authorList>
    </citation>
    <scope>NUCLEOTIDE SEQUENCE [LARGE SCALE GENOMIC DNA]</scope>
    <source>
        <strain evidence="2">HL-2020</strain>
        <tissue evidence="2">Leaf</tissue>
    </source>
</reference>
<evidence type="ECO:0000313" key="3">
    <source>
        <dbReference type="Proteomes" id="UP000631114"/>
    </source>
</evidence>
<evidence type="ECO:0000256" key="1">
    <source>
        <dbReference type="SAM" id="Phobius"/>
    </source>
</evidence>
<gene>
    <name evidence="2" type="ORF">IFM89_015681</name>
</gene>
<proteinExistence type="predicted"/>
<protein>
    <submittedName>
        <fullName evidence="2">Uncharacterized protein</fullName>
    </submittedName>
</protein>
<sequence>MDASRGIKSFSEIKRLKEFGWQIVLVLNLVLLSWIWKEPMEENEERCLCKSKCVLLQYICHIIFLFS</sequence>
<keyword evidence="1" id="KW-0472">Membrane</keyword>
<dbReference type="Proteomes" id="UP000631114">
    <property type="component" value="Unassembled WGS sequence"/>
</dbReference>
<dbReference type="EMBL" id="JADFTS010000003">
    <property type="protein sequence ID" value="KAF9614173.1"/>
    <property type="molecule type" value="Genomic_DNA"/>
</dbReference>
<comment type="caution">
    <text evidence="2">The sequence shown here is derived from an EMBL/GenBank/DDBJ whole genome shotgun (WGS) entry which is preliminary data.</text>
</comment>